<evidence type="ECO:0000259" key="4">
    <source>
        <dbReference type="PROSITE" id="PS50056"/>
    </source>
</evidence>
<evidence type="ECO:0000256" key="1">
    <source>
        <dbReference type="ARBA" id="ARBA00013064"/>
    </source>
</evidence>
<dbReference type="PROSITE" id="PS50056">
    <property type="entry name" value="TYR_PHOSPHATASE_2"/>
    <property type="match status" value="1"/>
</dbReference>
<sequence length="96" mass="10606">MGADSKGQCPEPPIVVHCSAGIGRTGTFCSLDICLAQLEELGTLNVFQTVSRMRTQRAFSIQTPEQYYFCYKAILEFAEREGMVPSSHNLLAMEGQ</sequence>
<dbReference type="PROSITE" id="PS50055">
    <property type="entry name" value="TYR_PHOSPHATASE_PTP"/>
    <property type="match status" value="1"/>
</dbReference>
<dbReference type="AlphaFoldDB" id="A0A834BNQ1"/>
<dbReference type="InterPro" id="IPR003595">
    <property type="entry name" value="Tyr_Pase_cat"/>
</dbReference>
<keyword evidence="5" id="KW-0675">Receptor</keyword>
<dbReference type="Pfam" id="PF00102">
    <property type="entry name" value="Y_phosphatase"/>
    <property type="match status" value="1"/>
</dbReference>
<dbReference type="GO" id="GO:0004725">
    <property type="term" value="F:protein tyrosine phosphatase activity"/>
    <property type="evidence" value="ECO:0007669"/>
    <property type="project" value="UniProtKB-EC"/>
</dbReference>
<dbReference type="PANTHER" id="PTHR19134">
    <property type="entry name" value="RECEPTOR-TYPE TYROSINE-PROTEIN PHOSPHATASE"/>
    <property type="match status" value="1"/>
</dbReference>
<dbReference type="InterPro" id="IPR050348">
    <property type="entry name" value="Protein-Tyr_Phosphatase"/>
</dbReference>
<organism evidence="5 6">
    <name type="scientific">Phyllostomus discolor</name>
    <name type="common">pale spear-nosed bat</name>
    <dbReference type="NCBI Taxonomy" id="89673"/>
    <lineage>
        <taxon>Eukaryota</taxon>
        <taxon>Metazoa</taxon>
        <taxon>Chordata</taxon>
        <taxon>Craniata</taxon>
        <taxon>Vertebrata</taxon>
        <taxon>Euteleostomi</taxon>
        <taxon>Mammalia</taxon>
        <taxon>Eutheria</taxon>
        <taxon>Laurasiatheria</taxon>
        <taxon>Chiroptera</taxon>
        <taxon>Yangochiroptera</taxon>
        <taxon>Phyllostomidae</taxon>
        <taxon>Phyllostominae</taxon>
        <taxon>Phyllostomus</taxon>
    </lineage>
</organism>
<protein>
    <recommendedName>
        <fullName evidence="1">protein-tyrosine-phosphatase</fullName>
        <ecNumber evidence="1">3.1.3.48</ecNumber>
    </recommendedName>
</protein>
<dbReference type="PRINTS" id="PR00700">
    <property type="entry name" value="PRTYPHPHTASE"/>
</dbReference>
<dbReference type="InterPro" id="IPR029021">
    <property type="entry name" value="Prot-tyrosine_phosphatase-like"/>
</dbReference>
<dbReference type="PANTHER" id="PTHR19134:SF285">
    <property type="entry name" value="TYROSINE-PROTEIN PHOSPHATASE NON-RECEPTOR TYPE 9"/>
    <property type="match status" value="1"/>
</dbReference>
<name>A0A834BNQ1_9CHIR</name>
<keyword evidence="2" id="KW-0904">Protein phosphatase</keyword>
<evidence type="ECO:0000313" key="6">
    <source>
        <dbReference type="Proteomes" id="UP000664940"/>
    </source>
</evidence>
<feature type="domain" description="Tyrosine-protein phosphatase" evidence="3">
    <location>
        <begin position="1"/>
        <end position="77"/>
    </location>
</feature>
<gene>
    <name evidence="5" type="ORF">HJG60_015820</name>
</gene>
<evidence type="ECO:0000259" key="3">
    <source>
        <dbReference type="PROSITE" id="PS50055"/>
    </source>
</evidence>
<dbReference type="SUPFAM" id="SSF52799">
    <property type="entry name" value="(Phosphotyrosine protein) phosphatases II"/>
    <property type="match status" value="1"/>
</dbReference>
<accession>A0A834BNQ1</accession>
<dbReference type="PROSITE" id="PS00383">
    <property type="entry name" value="TYR_PHOSPHATASE_1"/>
    <property type="match status" value="1"/>
</dbReference>
<dbReference type="SMART" id="SM00404">
    <property type="entry name" value="PTPc_motif"/>
    <property type="match status" value="1"/>
</dbReference>
<dbReference type="InterPro" id="IPR000387">
    <property type="entry name" value="Tyr_Pase_dom"/>
</dbReference>
<reference evidence="5 6" key="1">
    <citation type="journal article" date="2020" name="Nature">
        <title>Six reference-quality genomes reveal evolution of bat adaptations.</title>
        <authorList>
            <person name="Jebb D."/>
            <person name="Huang Z."/>
            <person name="Pippel M."/>
            <person name="Hughes G.M."/>
            <person name="Lavrichenko K."/>
            <person name="Devanna P."/>
            <person name="Winkler S."/>
            <person name="Jermiin L.S."/>
            <person name="Skirmuntt E.C."/>
            <person name="Katzourakis A."/>
            <person name="Burkitt-Gray L."/>
            <person name="Ray D.A."/>
            <person name="Sullivan K.A.M."/>
            <person name="Roscito J.G."/>
            <person name="Kirilenko B.M."/>
            <person name="Davalos L.M."/>
            <person name="Corthals A.P."/>
            <person name="Power M.L."/>
            <person name="Jones G."/>
            <person name="Ransome R.D."/>
            <person name="Dechmann D.K.N."/>
            <person name="Locatelli A.G."/>
            <person name="Puechmaille S.J."/>
            <person name="Fedrigo O."/>
            <person name="Jarvis E.D."/>
            <person name="Hiller M."/>
            <person name="Vernes S.C."/>
            <person name="Myers E.W."/>
            <person name="Teeling E.C."/>
        </authorList>
    </citation>
    <scope>NUCLEOTIDE SEQUENCE [LARGE SCALE GENOMIC DNA]</scope>
    <source>
        <strain evidence="5">Bat1K_MPI-CBG_1</strain>
    </source>
</reference>
<dbReference type="Gene3D" id="3.90.190.10">
    <property type="entry name" value="Protein tyrosine phosphatase superfamily"/>
    <property type="match status" value="1"/>
</dbReference>
<dbReference type="Proteomes" id="UP000664940">
    <property type="component" value="Unassembled WGS sequence"/>
</dbReference>
<dbReference type="EC" id="3.1.3.48" evidence="1"/>
<dbReference type="EMBL" id="JABVXQ010000001">
    <property type="protein sequence ID" value="KAF6132373.1"/>
    <property type="molecule type" value="Genomic_DNA"/>
</dbReference>
<comment type="caution">
    <text evidence="5">The sequence shown here is derived from an EMBL/GenBank/DDBJ whole genome shotgun (WGS) entry which is preliminary data.</text>
</comment>
<proteinExistence type="predicted"/>
<evidence type="ECO:0000313" key="5">
    <source>
        <dbReference type="EMBL" id="KAF6132373.1"/>
    </source>
</evidence>
<dbReference type="InterPro" id="IPR016130">
    <property type="entry name" value="Tyr_Pase_AS"/>
</dbReference>
<evidence type="ECO:0000256" key="2">
    <source>
        <dbReference type="ARBA" id="ARBA00022912"/>
    </source>
</evidence>
<keyword evidence="2" id="KW-0378">Hydrolase</keyword>
<dbReference type="InterPro" id="IPR000242">
    <property type="entry name" value="PTP_cat"/>
</dbReference>
<feature type="domain" description="Tyrosine specific protein phosphatases" evidence="4">
    <location>
        <begin position="1"/>
        <end position="68"/>
    </location>
</feature>